<dbReference type="OrthoDB" id="541410at2759"/>
<name>A0A250XB23_9CHLO</name>
<reference evidence="1 2" key="1">
    <citation type="submission" date="2017-08" db="EMBL/GenBank/DDBJ databases">
        <title>Acidophilic green algal genome provides insights into adaptation to an acidic environment.</title>
        <authorList>
            <person name="Hirooka S."/>
            <person name="Hirose Y."/>
            <person name="Kanesaki Y."/>
            <person name="Higuchi S."/>
            <person name="Fujiwara T."/>
            <person name="Onuma R."/>
            <person name="Era A."/>
            <person name="Ohbayashi R."/>
            <person name="Uzuka A."/>
            <person name="Nozaki H."/>
            <person name="Yoshikawa H."/>
            <person name="Miyagishima S.Y."/>
        </authorList>
    </citation>
    <scope>NUCLEOTIDE SEQUENCE [LARGE SCALE GENOMIC DNA]</scope>
    <source>
        <strain evidence="1 2">NIES-2499</strain>
    </source>
</reference>
<evidence type="ECO:0000313" key="2">
    <source>
        <dbReference type="Proteomes" id="UP000232323"/>
    </source>
</evidence>
<dbReference type="EMBL" id="BEGY01000050">
    <property type="protein sequence ID" value="GAX80281.1"/>
    <property type="molecule type" value="Genomic_DNA"/>
</dbReference>
<dbReference type="Proteomes" id="UP000232323">
    <property type="component" value="Unassembled WGS sequence"/>
</dbReference>
<protein>
    <submittedName>
        <fullName evidence="1">Uncharacterized protein</fullName>
    </submittedName>
</protein>
<comment type="caution">
    <text evidence="1">The sequence shown here is derived from an EMBL/GenBank/DDBJ whole genome shotgun (WGS) entry which is preliminary data.</text>
</comment>
<organism evidence="1 2">
    <name type="scientific">Chlamydomonas eustigma</name>
    <dbReference type="NCBI Taxonomy" id="1157962"/>
    <lineage>
        <taxon>Eukaryota</taxon>
        <taxon>Viridiplantae</taxon>
        <taxon>Chlorophyta</taxon>
        <taxon>core chlorophytes</taxon>
        <taxon>Chlorophyceae</taxon>
        <taxon>CS clade</taxon>
        <taxon>Chlamydomonadales</taxon>
        <taxon>Chlamydomonadaceae</taxon>
        <taxon>Chlamydomonas</taxon>
    </lineage>
</organism>
<dbReference type="AlphaFoldDB" id="A0A250XB23"/>
<proteinExistence type="predicted"/>
<keyword evidence="2" id="KW-1185">Reference proteome</keyword>
<sequence>MAKAQVERWAMDHPTCPRTGHYFEIPLSQTMPRVFAVLATAGVLWWGARELLWYKRPDTLKPEFIEEAKKIGNVAQRMNAPPVFLNPFSNRIPGNISGPEDLASKE</sequence>
<gene>
    <name evidence="1" type="ORF">CEUSTIGMA_g7719.t1</name>
</gene>
<evidence type="ECO:0000313" key="1">
    <source>
        <dbReference type="EMBL" id="GAX80281.1"/>
    </source>
</evidence>
<accession>A0A250XB23</accession>
<dbReference type="STRING" id="1157962.A0A250XB23"/>